<keyword evidence="9" id="KW-0472">Membrane</keyword>
<organism evidence="12 13">
    <name type="scientific">Eiseniibacteriota bacterium</name>
    <dbReference type="NCBI Taxonomy" id="2212470"/>
    <lineage>
        <taxon>Bacteria</taxon>
        <taxon>Candidatus Eiseniibacteriota</taxon>
    </lineage>
</organism>
<dbReference type="CDD" id="cd07343">
    <property type="entry name" value="M48A_Zmpste24p_like"/>
    <property type="match status" value="1"/>
</dbReference>
<feature type="binding site" evidence="7">
    <location>
        <position position="291"/>
    </location>
    <ligand>
        <name>Zn(2+)</name>
        <dbReference type="ChEBI" id="CHEBI:29105"/>
        <note>catalytic</note>
    </ligand>
</feature>
<keyword evidence="3 8" id="KW-0378">Hydrolase</keyword>
<dbReference type="FunFam" id="3.30.2010.10:FF:000010">
    <property type="entry name" value="M48 family peptidase"/>
    <property type="match status" value="1"/>
</dbReference>
<feature type="active site" description="Proton donor" evidence="6">
    <location>
        <position position="371"/>
    </location>
</feature>
<evidence type="ECO:0000256" key="3">
    <source>
        <dbReference type="ARBA" id="ARBA00022801"/>
    </source>
</evidence>
<evidence type="ECO:0000259" key="11">
    <source>
        <dbReference type="Pfam" id="PF16491"/>
    </source>
</evidence>
<feature type="domain" description="Peptidase M48" evidence="10">
    <location>
        <begin position="217"/>
        <end position="420"/>
    </location>
</feature>
<comment type="caution">
    <text evidence="12">The sequence shown here is derived from an EMBL/GenBank/DDBJ whole genome shotgun (WGS) entry which is preliminary data.</text>
</comment>
<dbReference type="InterPro" id="IPR032456">
    <property type="entry name" value="Peptidase_M48_N"/>
</dbReference>
<feature type="transmembrane region" description="Helical" evidence="9">
    <location>
        <begin position="77"/>
        <end position="95"/>
    </location>
</feature>
<evidence type="ECO:0000256" key="4">
    <source>
        <dbReference type="ARBA" id="ARBA00022833"/>
    </source>
</evidence>
<reference evidence="12 13" key="1">
    <citation type="journal article" date="2019" name="Nat. Microbiol.">
        <title>Mediterranean grassland soil C-N compound turnover is dependent on rainfall and depth, and is mediated by genomically divergent microorganisms.</title>
        <authorList>
            <person name="Diamond S."/>
            <person name="Andeer P.F."/>
            <person name="Li Z."/>
            <person name="Crits-Christoph A."/>
            <person name="Burstein D."/>
            <person name="Anantharaman K."/>
            <person name="Lane K.R."/>
            <person name="Thomas B.C."/>
            <person name="Pan C."/>
            <person name="Northen T.R."/>
            <person name="Banfield J.F."/>
        </authorList>
    </citation>
    <scope>NUCLEOTIDE SEQUENCE [LARGE SCALE GENOMIC DNA]</scope>
    <source>
        <strain evidence="12">WS_10</strain>
    </source>
</reference>
<evidence type="ECO:0000259" key="10">
    <source>
        <dbReference type="Pfam" id="PF01435"/>
    </source>
</evidence>
<feature type="transmembrane region" description="Helical" evidence="9">
    <location>
        <begin position="107"/>
        <end position="130"/>
    </location>
</feature>
<comment type="similarity">
    <text evidence="8">Belongs to the peptidase M48 family.</text>
</comment>
<feature type="transmembrane region" description="Helical" evidence="9">
    <location>
        <begin position="185"/>
        <end position="207"/>
    </location>
</feature>
<dbReference type="Proteomes" id="UP000319836">
    <property type="component" value="Unassembled WGS sequence"/>
</dbReference>
<dbReference type="EMBL" id="VBPA01000043">
    <property type="protein sequence ID" value="TMQ72739.1"/>
    <property type="molecule type" value="Genomic_DNA"/>
</dbReference>
<evidence type="ECO:0000256" key="9">
    <source>
        <dbReference type="SAM" id="Phobius"/>
    </source>
</evidence>
<keyword evidence="4 7" id="KW-0862">Zinc</keyword>
<dbReference type="InterPro" id="IPR027057">
    <property type="entry name" value="CAXX_Prtase_1"/>
</dbReference>
<dbReference type="Pfam" id="PF16491">
    <property type="entry name" value="Peptidase_M48_N"/>
    <property type="match status" value="1"/>
</dbReference>
<evidence type="ECO:0000313" key="12">
    <source>
        <dbReference type="EMBL" id="TMQ72739.1"/>
    </source>
</evidence>
<keyword evidence="9" id="KW-1133">Transmembrane helix</keyword>
<protein>
    <submittedName>
        <fullName evidence="12">M48 family metallopeptidase</fullName>
    </submittedName>
</protein>
<gene>
    <name evidence="12" type="ORF">E6K80_01935</name>
</gene>
<dbReference type="GO" id="GO:0046872">
    <property type="term" value="F:metal ion binding"/>
    <property type="evidence" value="ECO:0007669"/>
    <property type="project" value="UniProtKB-KW"/>
</dbReference>
<feature type="active site" evidence="6">
    <location>
        <position position="288"/>
    </location>
</feature>
<evidence type="ECO:0000256" key="8">
    <source>
        <dbReference type="RuleBase" id="RU003983"/>
    </source>
</evidence>
<evidence type="ECO:0000256" key="5">
    <source>
        <dbReference type="ARBA" id="ARBA00023049"/>
    </source>
</evidence>
<dbReference type="GO" id="GO:0004222">
    <property type="term" value="F:metalloendopeptidase activity"/>
    <property type="evidence" value="ECO:0007669"/>
    <property type="project" value="InterPro"/>
</dbReference>
<evidence type="ECO:0000256" key="1">
    <source>
        <dbReference type="ARBA" id="ARBA00022670"/>
    </source>
</evidence>
<feature type="binding site" evidence="7">
    <location>
        <position position="367"/>
    </location>
    <ligand>
        <name>Zn(2+)</name>
        <dbReference type="ChEBI" id="CHEBI:29105"/>
        <note>catalytic</note>
    </ligand>
</feature>
<evidence type="ECO:0000313" key="13">
    <source>
        <dbReference type="Proteomes" id="UP000319836"/>
    </source>
</evidence>
<keyword evidence="2 7" id="KW-0479">Metal-binding</keyword>
<evidence type="ECO:0000256" key="2">
    <source>
        <dbReference type="ARBA" id="ARBA00022723"/>
    </source>
</evidence>
<evidence type="ECO:0000256" key="6">
    <source>
        <dbReference type="PIRSR" id="PIRSR627057-1"/>
    </source>
</evidence>
<feature type="transmembrane region" description="Helical" evidence="9">
    <location>
        <begin position="158"/>
        <end position="178"/>
    </location>
</feature>
<feature type="binding site" evidence="7">
    <location>
        <position position="287"/>
    </location>
    <ligand>
        <name>Zn(2+)</name>
        <dbReference type="ChEBI" id="CHEBI:29105"/>
        <note>catalytic</note>
    </ligand>
</feature>
<dbReference type="Pfam" id="PF01435">
    <property type="entry name" value="Peptidase_M48"/>
    <property type="match status" value="1"/>
</dbReference>
<keyword evidence="5 8" id="KW-0482">Metalloprotease</keyword>
<dbReference type="InterPro" id="IPR001915">
    <property type="entry name" value="Peptidase_M48"/>
</dbReference>
<keyword evidence="1 8" id="KW-0645">Protease</keyword>
<sequence length="440" mass="49027">MLTALVLAATLAATAPVETVDVVHPPAAVGSVTVVVDSARIAFQPPRDYLAEMRAAFTPASRAYWGTRVALSFIEPLAGILIGLLVLFSGLAAKLRDIAAALGRSRWVQLLVVLTLFTLVTMVLSFPLAWYGDYALEHQYGLSAQSFGGWLADLLKEAAVGIVFLGVVPILALAYRVIERRPRRWWLWFAVATLPLTIASVLIQPLVVDPLFNKFTPLANRQLETRILELARRADIPARKVYQANKSEQTKTYNAYVNGFGVSQRIVLWDTILHGMDQDEILFVMGHEMGHYKLGHIWKGVVATAIGSFAFFWVIAWLARLAVRRFGHAWGFHELHDPASLPLLLTLISLVAFLSQPIVNGYSRSVETQADVYGLEITRDNDAAARAFLALGSQNKSNPDPPAWIRFALYSHPTMSERLRLAMTYHPWKEGKPNRYYHGR</sequence>
<name>A0A538UAJ6_UNCEI</name>
<comment type="cofactor">
    <cofactor evidence="7 8">
        <name>Zn(2+)</name>
        <dbReference type="ChEBI" id="CHEBI:29105"/>
    </cofactor>
    <text evidence="7 8">Binds 1 zinc ion per subunit.</text>
</comment>
<feature type="domain" description="CAAX prenyl protease 1 N-terminal" evidence="11">
    <location>
        <begin position="56"/>
        <end position="214"/>
    </location>
</feature>
<keyword evidence="9" id="KW-0812">Transmembrane</keyword>
<dbReference type="AlphaFoldDB" id="A0A538UAJ6"/>
<feature type="transmembrane region" description="Helical" evidence="9">
    <location>
        <begin position="297"/>
        <end position="319"/>
    </location>
</feature>
<proteinExistence type="inferred from homology"/>
<dbReference type="Gene3D" id="3.30.2010.10">
    <property type="entry name" value="Metalloproteases ('zincins'), catalytic domain"/>
    <property type="match status" value="1"/>
</dbReference>
<accession>A0A538UAJ6</accession>
<dbReference type="GO" id="GO:0071586">
    <property type="term" value="P:CAAX-box protein processing"/>
    <property type="evidence" value="ECO:0007669"/>
    <property type="project" value="InterPro"/>
</dbReference>
<evidence type="ECO:0000256" key="7">
    <source>
        <dbReference type="PIRSR" id="PIRSR627057-2"/>
    </source>
</evidence>
<dbReference type="PANTHER" id="PTHR10120">
    <property type="entry name" value="CAAX PRENYL PROTEASE 1"/>
    <property type="match status" value="1"/>
</dbReference>